<keyword evidence="5 8" id="KW-0808">Transferase</keyword>
<keyword evidence="7 8" id="KW-0496">Mitochondrion</keyword>
<dbReference type="PIRSF" id="PIRSF000858">
    <property type="entry name" value="SCOT-t"/>
    <property type="match status" value="1"/>
</dbReference>
<evidence type="ECO:0000256" key="3">
    <source>
        <dbReference type="ARBA" id="ARBA00005612"/>
    </source>
</evidence>
<comment type="similarity">
    <text evidence="4 8">Belongs to the 3-oxoacid CoA-transferase family.</text>
</comment>
<feature type="active site" description="5-glutamyl coenzyme A thioester intermediate" evidence="9">
    <location>
        <position position="340"/>
    </location>
</feature>
<dbReference type="GO" id="GO:0008260">
    <property type="term" value="F:succinyl-CoA:3-oxo-acid CoA-transferase activity"/>
    <property type="evidence" value="ECO:0007669"/>
    <property type="project" value="UniProtKB-EC"/>
</dbReference>
<dbReference type="InterPro" id="IPR037171">
    <property type="entry name" value="NagB/RpiA_transferase-like"/>
</dbReference>
<dbReference type="NCBIfam" id="TIGR02428">
    <property type="entry name" value="pcaJ_scoB_fam"/>
    <property type="match status" value="1"/>
</dbReference>
<dbReference type="GO" id="GO:0046952">
    <property type="term" value="P:ketone body catabolic process"/>
    <property type="evidence" value="ECO:0007669"/>
    <property type="project" value="InterPro"/>
</dbReference>
<proteinExistence type="inferred from homology"/>
<dbReference type="PROSITE" id="PS01273">
    <property type="entry name" value="COA_TRANSF_1"/>
    <property type="match status" value="1"/>
</dbReference>
<evidence type="ECO:0000256" key="4">
    <source>
        <dbReference type="ARBA" id="ARBA00007154"/>
    </source>
</evidence>
<evidence type="ECO:0000256" key="2">
    <source>
        <dbReference type="ARBA" id="ARBA00004753"/>
    </source>
</evidence>
<comment type="similarity">
    <text evidence="3">Belongs to the 3-oxoacid CoA-transferase subunit A family.</text>
</comment>
<protein>
    <recommendedName>
        <fullName evidence="8">Succinyl-CoA:3-ketoacid-coenzyme A transferase</fullName>
        <ecNumber evidence="8">2.8.3.5</ecNumber>
    </recommendedName>
</protein>
<dbReference type="SUPFAM" id="SSF100950">
    <property type="entry name" value="NagB/RpiA/CoA transferase-like"/>
    <property type="match status" value="2"/>
</dbReference>
<comment type="catalytic activity">
    <reaction evidence="8">
        <text>a 3-oxo acid + succinyl-CoA = a 3-oxoacyl-CoA + succinate</text>
        <dbReference type="Rhea" id="RHEA:24564"/>
        <dbReference type="ChEBI" id="CHEBI:30031"/>
        <dbReference type="ChEBI" id="CHEBI:35973"/>
        <dbReference type="ChEBI" id="CHEBI:57292"/>
        <dbReference type="ChEBI" id="CHEBI:90726"/>
        <dbReference type="EC" id="2.8.3.5"/>
    </reaction>
</comment>
<dbReference type="UniPathway" id="UPA00929">
    <property type="reaction ID" value="UER00894"/>
</dbReference>
<dbReference type="Gene3D" id="3.40.1080.10">
    <property type="entry name" value="Glutaconate Coenzyme A-transferase"/>
    <property type="match status" value="2"/>
</dbReference>
<dbReference type="InterPro" id="IPR014388">
    <property type="entry name" value="3-oxoacid_CoA-transferase"/>
</dbReference>
<sequence length="513" mass="55059">MLSRLASLRGLTSTSTSVFRGGVAAYARKASDKIYTAEEAVADIADGDKLLVGGFGICGIPENLIHALRDSGKKNLTAVSNNAGIDDFGLGLLLQSRQIKRMVSSYVGENALFEKMYLEGDLEVELTPQGTLAERLRAAGAGIPAFFTPTAYGTVIQEGGFPIKYKPGGKEVEIASEPRETRVFNGRNYVMEEAIWGDFALIKAHKADTLGNLIFNKTARNFNQPMATAGKICIAEVEEIVEPGELAADEIHLPGIYVQRIVKGEKFEKPIERLTVRKRGEEGSSSSSAPLSDSQRRRHIIAKRAALEFKDGMAVNLGIGIPTLASNFLPEGVTITLQSENGVLGMGPYPFEGEEDPDLINAGKEVITTIPGSAFFSSSDSFAMIRGGHVDLTVLGALQVAENGDLSNWIVPGKMVKGMGGAMDLVGSGNRVVVTMDHTARGKHKILKENTLPLTGKGVVDRIITEMCVFDVDKNHGLILREVAPGVSREEIEKATGASFKDADNVIPMPVEL</sequence>
<keyword evidence="6" id="KW-0809">Transit peptide</keyword>
<dbReference type="InterPro" id="IPR004165">
    <property type="entry name" value="CoA_trans_fam_I"/>
</dbReference>
<organism evidence="10">
    <name type="scientific">Palpitomonas bilix</name>
    <dbReference type="NCBI Taxonomy" id="652834"/>
    <lineage>
        <taxon>Eukaryota</taxon>
        <taxon>Eukaryota incertae sedis</taxon>
    </lineage>
</organism>
<accession>A0A7S3G1H8</accession>
<evidence type="ECO:0000256" key="7">
    <source>
        <dbReference type="ARBA" id="ARBA00023128"/>
    </source>
</evidence>
<dbReference type="PROSITE" id="PS01274">
    <property type="entry name" value="COA_TRANSF_2"/>
    <property type="match status" value="1"/>
</dbReference>
<name>A0A7S3G1H8_9EUKA</name>
<dbReference type="PANTHER" id="PTHR13707:SF60">
    <property type="entry name" value="ACETATE COA-TRANSFERASE SUBUNIT ALPHA"/>
    <property type="match status" value="1"/>
</dbReference>
<dbReference type="FunFam" id="3.40.1080.10:FF:000002">
    <property type="entry name" value="Succinyl-CoA:3-ketoacid-coenzyme A transferase, mitochondrial"/>
    <property type="match status" value="1"/>
</dbReference>
<reference evidence="10" key="1">
    <citation type="submission" date="2021-01" db="EMBL/GenBank/DDBJ databases">
        <authorList>
            <person name="Corre E."/>
            <person name="Pelletier E."/>
            <person name="Niang G."/>
            <person name="Scheremetjew M."/>
            <person name="Finn R."/>
            <person name="Kale V."/>
            <person name="Holt S."/>
            <person name="Cochrane G."/>
            <person name="Meng A."/>
            <person name="Brown T."/>
            <person name="Cohen L."/>
        </authorList>
    </citation>
    <scope>NUCLEOTIDE SEQUENCE</scope>
    <source>
        <strain evidence="10">NIES-2562</strain>
    </source>
</reference>
<gene>
    <name evidence="10" type="ORF">PBIL07802_LOCUS5714</name>
</gene>
<dbReference type="SMART" id="SM00882">
    <property type="entry name" value="CoA_trans"/>
    <property type="match status" value="2"/>
</dbReference>
<dbReference type="InterPro" id="IPR012791">
    <property type="entry name" value="3-oxoacid_CoA-transf_B"/>
</dbReference>
<dbReference type="EC" id="2.8.3.5" evidence="8"/>
<evidence type="ECO:0000256" key="1">
    <source>
        <dbReference type="ARBA" id="ARBA00004173"/>
    </source>
</evidence>
<dbReference type="InterPro" id="IPR012792">
    <property type="entry name" value="3-oxoacid_CoA-transf_A"/>
</dbReference>
<dbReference type="InterPro" id="IPR004164">
    <property type="entry name" value="CoA_transf_AS"/>
</dbReference>
<evidence type="ECO:0000313" key="10">
    <source>
        <dbReference type="EMBL" id="CAE0243546.1"/>
    </source>
</evidence>
<comment type="subcellular location">
    <subcellularLocation>
        <location evidence="1">Mitochondrion</location>
    </subcellularLocation>
</comment>
<dbReference type="EMBL" id="HBIB01009142">
    <property type="protein sequence ID" value="CAE0243546.1"/>
    <property type="molecule type" value="Transcribed_RNA"/>
</dbReference>
<evidence type="ECO:0000256" key="5">
    <source>
        <dbReference type="ARBA" id="ARBA00022679"/>
    </source>
</evidence>
<evidence type="ECO:0000256" key="6">
    <source>
        <dbReference type="ARBA" id="ARBA00022946"/>
    </source>
</evidence>
<dbReference type="Pfam" id="PF01144">
    <property type="entry name" value="CoA_trans"/>
    <property type="match status" value="2"/>
</dbReference>
<dbReference type="GO" id="GO:0005739">
    <property type="term" value="C:mitochondrion"/>
    <property type="evidence" value="ECO:0007669"/>
    <property type="project" value="UniProtKB-SubCell"/>
</dbReference>
<dbReference type="NCBIfam" id="TIGR02429">
    <property type="entry name" value="pcaI_scoA_fam"/>
    <property type="match status" value="1"/>
</dbReference>
<dbReference type="AlphaFoldDB" id="A0A7S3G1H8"/>
<evidence type="ECO:0000256" key="9">
    <source>
        <dbReference type="PIRSR" id="PIRSR000858-1"/>
    </source>
</evidence>
<comment type="function">
    <text evidence="8">Key enzyme for ketone body catabolism. Transfers the CoA moiety from succinate to acetoacetate. Formation of the enzyme-CoA intermediate proceeds via an unstable anhydride species formed between the carboxylate groups of the enzyme and substrate.</text>
</comment>
<evidence type="ECO:0000256" key="8">
    <source>
        <dbReference type="PIRNR" id="PIRNR000858"/>
    </source>
</evidence>
<dbReference type="PANTHER" id="PTHR13707">
    <property type="entry name" value="KETOACID-COENZYME A TRANSFERASE"/>
    <property type="match status" value="1"/>
</dbReference>
<dbReference type="FunFam" id="3.40.1080.10:FF:000001">
    <property type="entry name" value="Succinyl-coa:3-ketoacid-coenzyme a transferase subunit b"/>
    <property type="match status" value="1"/>
</dbReference>
<dbReference type="InterPro" id="IPR004163">
    <property type="entry name" value="CoA_transf_BS"/>
</dbReference>
<comment type="pathway">
    <text evidence="2 8">Ketone metabolism; succinyl-CoA degradation; acetoacetyl-CoA from succinyl-CoA: step 1/1.</text>
</comment>